<name>A0A385C328_9GAMM</name>
<dbReference type="AlphaFoldDB" id="A0A385C328"/>
<gene>
    <name evidence="1" type="ORF">EXU28_12445</name>
</gene>
<dbReference type="RefSeq" id="WP_068974779.1">
    <property type="nucleotide sequence ID" value="NZ_CP031716.1"/>
</dbReference>
<accession>A0A385C328</accession>
<proteinExistence type="predicted"/>
<protein>
    <submittedName>
        <fullName evidence="1">Uncharacterized protein</fullName>
    </submittedName>
</protein>
<sequence length="213" mass="24212">MNKKSDVGNYIQKFKNKLLRQYIIRIFTICGFFSVLTGCAVTTGIWPSEWKRITPQNLNIVRGQPLEIYFDSMSYLSQADADIEAWQSTQLFSSVTRTKLDQPSNHGYFIRVACERQTTYPDEDGLIVFMTALLSAFIIPYSETGGAFCKQTLFENGIEVTQSNVNIEHQTWNSGWLLIPQYLQRGSLYATHAKTAAQIRVRSLMAELTKGAK</sequence>
<evidence type="ECO:0000313" key="1">
    <source>
        <dbReference type="EMBL" id="RZG45092.1"/>
    </source>
</evidence>
<comment type="caution">
    <text evidence="1">The sequence shown here is derived from an EMBL/GenBank/DDBJ whole genome shotgun (WGS) entry which is preliminary data.</text>
</comment>
<keyword evidence="2" id="KW-1185">Reference proteome</keyword>
<dbReference type="Proteomes" id="UP000293863">
    <property type="component" value="Unassembled WGS sequence"/>
</dbReference>
<evidence type="ECO:0000313" key="2">
    <source>
        <dbReference type="Proteomes" id="UP000293863"/>
    </source>
</evidence>
<dbReference type="KEGG" id="awu:BEN71_05965"/>
<dbReference type="EMBL" id="SGSQ01000019">
    <property type="protein sequence ID" value="RZG45092.1"/>
    <property type="molecule type" value="Genomic_DNA"/>
</dbReference>
<organism evidence="1 2">
    <name type="scientific">Acinetobacter wuhouensis</name>
    <dbReference type="NCBI Taxonomy" id="1879050"/>
    <lineage>
        <taxon>Bacteria</taxon>
        <taxon>Pseudomonadati</taxon>
        <taxon>Pseudomonadota</taxon>
        <taxon>Gammaproteobacteria</taxon>
        <taxon>Moraxellales</taxon>
        <taxon>Moraxellaceae</taxon>
        <taxon>Acinetobacter</taxon>
    </lineage>
</organism>
<reference evidence="1 2" key="1">
    <citation type="submission" date="2019-02" db="EMBL/GenBank/DDBJ databases">
        <title>The Batch Genome Submission of Acinetobacter spp. strains.</title>
        <authorList>
            <person name="Qin J."/>
            <person name="Hu Y."/>
            <person name="Ye H."/>
            <person name="Wei L."/>
            <person name="Feng Y."/>
            <person name="Zong Z."/>
        </authorList>
    </citation>
    <scope>NUCLEOTIDE SEQUENCE [LARGE SCALE GENOMIC DNA]</scope>
    <source>
        <strain evidence="1 2">WCHAW060049</strain>
    </source>
</reference>
<dbReference type="OrthoDB" id="9976659at2"/>